<keyword evidence="1" id="KW-0812">Transmembrane</keyword>
<dbReference type="EMBL" id="MHJJ01000011">
    <property type="protein sequence ID" value="OGY65363.1"/>
    <property type="molecule type" value="Genomic_DNA"/>
</dbReference>
<feature type="transmembrane region" description="Helical" evidence="1">
    <location>
        <begin position="22"/>
        <end position="42"/>
    </location>
</feature>
<keyword evidence="1" id="KW-0472">Membrane</keyword>
<feature type="transmembrane region" description="Helical" evidence="1">
    <location>
        <begin position="378"/>
        <end position="402"/>
    </location>
</feature>
<sequence>MDVGNFPEKVVKYLIMTYGKHAIFLTVIFSAVLLINFTLSIITNIPLKNQLSSDAELHLTHWREFSTNEGNDFANDEMFRKDTRPRGELLVNKLLVRLGEWLKVGLLEWSIWVSSLSLVVFLSGIYFVVAYSLKKPWLGFLVALGSIIPAFSLGGSTWGFLAQGFLPRELALGIAVWIMLIYFYGLEKNRIWVSRLVFLLAGIFSNWYPVLFFHFAAVFFIAEIIRLKSIRKELLIYGLLYAAGASFALMDIFIKSAQTAPIDLEVFRFRFRYMLLSSFEYTFLRYLRRFLIYIAIVTGLFIFSKKTLNRDELRPLSPWYAIWLSAALISLAGIVLENFTTFARFLFSRASVWFLFASMVIIAYTIHRIYEKKVKNSLLSSTVLATGILLIFTGQSAIPSIYRQIKDLRINSANYNNYISLLENLKEVTPNDAIILASPREANKIRAYGARGTYVSWKEGGIALLDGKSGREWFERLHEVDAVFGQKNLEALQKYAQAKNIRYIIYNTNEISNDNQQLTLFPLLKSGPFVLSENLNFSEKNKN</sequence>
<dbReference type="AlphaFoldDB" id="A0A1G1ZL42"/>
<feature type="transmembrane region" description="Helical" evidence="1">
    <location>
        <begin position="198"/>
        <end position="222"/>
    </location>
</feature>
<name>A0A1G1ZL42_9BACT</name>
<dbReference type="Proteomes" id="UP000177942">
    <property type="component" value="Unassembled WGS sequence"/>
</dbReference>
<feature type="transmembrane region" description="Helical" evidence="1">
    <location>
        <begin position="234"/>
        <end position="254"/>
    </location>
</feature>
<dbReference type="STRING" id="1798407.A3A16_02860"/>
<feature type="transmembrane region" description="Helical" evidence="1">
    <location>
        <begin position="109"/>
        <end position="131"/>
    </location>
</feature>
<feature type="domain" description="DUF6798" evidence="2">
    <location>
        <begin position="420"/>
        <end position="480"/>
    </location>
</feature>
<comment type="caution">
    <text evidence="3">The sequence shown here is derived from an EMBL/GenBank/DDBJ whole genome shotgun (WGS) entry which is preliminary data.</text>
</comment>
<feature type="transmembrane region" description="Helical" evidence="1">
    <location>
        <begin position="342"/>
        <end position="366"/>
    </location>
</feature>
<reference evidence="3 4" key="1">
    <citation type="journal article" date="2016" name="Nat. Commun.">
        <title>Thousands of microbial genomes shed light on interconnected biogeochemical processes in an aquifer system.</title>
        <authorList>
            <person name="Anantharaman K."/>
            <person name="Brown C.T."/>
            <person name="Hug L.A."/>
            <person name="Sharon I."/>
            <person name="Castelle C.J."/>
            <person name="Probst A.J."/>
            <person name="Thomas B.C."/>
            <person name="Singh A."/>
            <person name="Wilkins M.J."/>
            <person name="Karaoz U."/>
            <person name="Brodie E.L."/>
            <person name="Williams K.H."/>
            <person name="Hubbard S.S."/>
            <person name="Banfield J.F."/>
        </authorList>
    </citation>
    <scope>NUCLEOTIDE SEQUENCE [LARGE SCALE GENOMIC DNA]</scope>
</reference>
<feature type="transmembrane region" description="Helical" evidence="1">
    <location>
        <begin position="286"/>
        <end position="304"/>
    </location>
</feature>
<evidence type="ECO:0000313" key="4">
    <source>
        <dbReference type="Proteomes" id="UP000177942"/>
    </source>
</evidence>
<gene>
    <name evidence="3" type="ORF">A3A16_02860</name>
</gene>
<dbReference type="InterPro" id="IPR046477">
    <property type="entry name" value="DUF6798"/>
</dbReference>
<proteinExistence type="predicted"/>
<feature type="transmembrane region" description="Helical" evidence="1">
    <location>
        <begin position="316"/>
        <end position="336"/>
    </location>
</feature>
<evidence type="ECO:0000256" key="1">
    <source>
        <dbReference type="SAM" id="Phobius"/>
    </source>
</evidence>
<evidence type="ECO:0000259" key="2">
    <source>
        <dbReference type="Pfam" id="PF20604"/>
    </source>
</evidence>
<accession>A0A1G1ZL42</accession>
<keyword evidence="1" id="KW-1133">Transmembrane helix</keyword>
<protein>
    <recommendedName>
        <fullName evidence="2">DUF6798 domain-containing protein</fullName>
    </recommendedName>
</protein>
<dbReference type="Pfam" id="PF20604">
    <property type="entry name" value="DUF6798"/>
    <property type="match status" value="1"/>
</dbReference>
<evidence type="ECO:0000313" key="3">
    <source>
        <dbReference type="EMBL" id="OGY65363.1"/>
    </source>
</evidence>
<organism evidence="3 4">
    <name type="scientific">Candidatus Harrisonbacteria bacterium RIFCSPLOWO2_01_FULL_44_18</name>
    <dbReference type="NCBI Taxonomy" id="1798407"/>
    <lineage>
        <taxon>Bacteria</taxon>
        <taxon>Candidatus Harrisoniibacteriota</taxon>
    </lineage>
</organism>
<feature type="transmembrane region" description="Helical" evidence="1">
    <location>
        <begin position="170"/>
        <end position="186"/>
    </location>
</feature>
<feature type="transmembrane region" description="Helical" evidence="1">
    <location>
        <begin position="137"/>
        <end position="158"/>
    </location>
</feature>